<accession>A0A1C3NUM8</accession>
<organism evidence="2 3">
    <name type="scientific">Candidatus Protofrankia californiensis</name>
    <dbReference type="NCBI Taxonomy" id="1839754"/>
    <lineage>
        <taxon>Bacteria</taxon>
        <taxon>Bacillati</taxon>
        <taxon>Actinomycetota</taxon>
        <taxon>Actinomycetes</taxon>
        <taxon>Frankiales</taxon>
        <taxon>Frankiaceae</taxon>
        <taxon>Protofrankia</taxon>
    </lineage>
</organism>
<proteinExistence type="predicted"/>
<name>A0A1C3NUM8_9ACTN</name>
<feature type="region of interest" description="Disordered" evidence="1">
    <location>
        <begin position="61"/>
        <end position="93"/>
    </location>
</feature>
<dbReference type="EMBL" id="FLUV01000372">
    <property type="protein sequence ID" value="SBW19038.1"/>
    <property type="molecule type" value="Genomic_DNA"/>
</dbReference>
<feature type="compositionally biased region" description="Low complexity" evidence="1">
    <location>
        <begin position="106"/>
        <end position="122"/>
    </location>
</feature>
<feature type="region of interest" description="Disordered" evidence="1">
    <location>
        <begin position="106"/>
        <end position="125"/>
    </location>
</feature>
<feature type="compositionally biased region" description="Basic residues" evidence="1">
    <location>
        <begin position="75"/>
        <end position="86"/>
    </location>
</feature>
<evidence type="ECO:0000256" key="1">
    <source>
        <dbReference type="SAM" id="MobiDB-lite"/>
    </source>
</evidence>
<reference evidence="3" key="1">
    <citation type="submission" date="2016-02" db="EMBL/GenBank/DDBJ databases">
        <authorList>
            <person name="Wibberg D."/>
        </authorList>
    </citation>
    <scope>NUCLEOTIDE SEQUENCE [LARGE SCALE GENOMIC DNA]</scope>
</reference>
<dbReference type="Proteomes" id="UP000199013">
    <property type="component" value="Unassembled WGS sequence"/>
</dbReference>
<protein>
    <submittedName>
        <fullName evidence="2">Uncharacterized protein</fullName>
    </submittedName>
</protein>
<evidence type="ECO:0000313" key="2">
    <source>
        <dbReference type="EMBL" id="SBW19038.1"/>
    </source>
</evidence>
<sequence>MPPLVPSGAWGLKLCESDTDTAALIVEAIDRITAVGPTLGRPLVDTIEHSTLRNLKELRRHRSHGTGDPPCLRRGTWRASRRHHQRGPALGEGRIGRCRWAGRDSGSIRTGSGTGRTSAEGRPSGRDLERAIRMSVAPVGIRSHRWVTAGSGWPLTWPGSPTFLWALPLGTPRFYGWGRFSGALCRSRAGDGRRAARATAEVGLVWPRPSRTSSRRAWARWARLSRTRDGHDPHKPLKAGYENRGSGLLAAAAALLSTIDTVCRVIPLKFPFSRTCYALELPIAVPSARYSYELRPRAVLS</sequence>
<evidence type="ECO:0000313" key="3">
    <source>
        <dbReference type="Proteomes" id="UP000199013"/>
    </source>
</evidence>
<gene>
    <name evidence="2" type="ORF">FDG2_0932</name>
</gene>
<keyword evidence="3" id="KW-1185">Reference proteome</keyword>
<dbReference type="AlphaFoldDB" id="A0A1C3NUM8"/>